<dbReference type="Gene3D" id="1.10.150.240">
    <property type="entry name" value="Putative phosphatase, domain 2"/>
    <property type="match status" value="1"/>
</dbReference>
<evidence type="ECO:0000313" key="1">
    <source>
        <dbReference type="EMBL" id="KIY74222.1"/>
    </source>
</evidence>
<dbReference type="PANTHER" id="PTHR43481">
    <property type="entry name" value="FRUCTOSE-1-PHOSPHATE PHOSPHATASE"/>
    <property type="match status" value="1"/>
</dbReference>
<dbReference type="STRING" id="1314674.A0A0D7BUZ1"/>
<dbReference type="InterPro" id="IPR006439">
    <property type="entry name" value="HAD-SF_hydro_IA"/>
</dbReference>
<dbReference type="FunFam" id="3.40.50.1000:FF:000162">
    <property type="entry name" value="HAD-like protein"/>
    <property type="match status" value="1"/>
</dbReference>
<reference evidence="1 2" key="1">
    <citation type="journal article" date="2015" name="Fungal Genet. Biol.">
        <title>Evolution of novel wood decay mechanisms in Agaricales revealed by the genome sequences of Fistulina hepatica and Cylindrobasidium torrendii.</title>
        <authorList>
            <person name="Floudas D."/>
            <person name="Held B.W."/>
            <person name="Riley R."/>
            <person name="Nagy L.G."/>
            <person name="Koehler G."/>
            <person name="Ransdell A.S."/>
            <person name="Younus H."/>
            <person name="Chow J."/>
            <person name="Chiniquy J."/>
            <person name="Lipzen A."/>
            <person name="Tritt A."/>
            <person name="Sun H."/>
            <person name="Haridas S."/>
            <person name="LaButti K."/>
            <person name="Ohm R.A."/>
            <person name="Kues U."/>
            <person name="Blanchette R.A."/>
            <person name="Grigoriev I.V."/>
            <person name="Minto R.E."/>
            <person name="Hibbett D.S."/>
        </authorList>
    </citation>
    <scope>NUCLEOTIDE SEQUENCE [LARGE SCALE GENOMIC DNA]</scope>
    <source>
        <strain evidence="1 2">FP15055 ss-10</strain>
    </source>
</reference>
<dbReference type="Gene3D" id="3.40.50.1000">
    <property type="entry name" value="HAD superfamily/HAD-like"/>
    <property type="match status" value="1"/>
</dbReference>
<dbReference type="OrthoDB" id="40579at2759"/>
<dbReference type="Proteomes" id="UP000054007">
    <property type="component" value="Unassembled WGS sequence"/>
</dbReference>
<dbReference type="NCBIfam" id="TIGR01509">
    <property type="entry name" value="HAD-SF-IA-v3"/>
    <property type="match status" value="1"/>
</dbReference>
<dbReference type="PANTHER" id="PTHR43481:SF4">
    <property type="entry name" value="GLYCEROL-1-PHOSPHATE PHOSPHOHYDROLASE 1-RELATED"/>
    <property type="match status" value="1"/>
</dbReference>
<dbReference type="EMBL" id="KN880432">
    <property type="protein sequence ID" value="KIY74222.1"/>
    <property type="molecule type" value="Genomic_DNA"/>
</dbReference>
<dbReference type="GO" id="GO:0050308">
    <property type="term" value="F:sugar-phosphatase activity"/>
    <property type="evidence" value="ECO:0007669"/>
    <property type="project" value="TreeGrafter"/>
</dbReference>
<evidence type="ECO:0000313" key="2">
    <source>
        <dbReference type="Proteomes" id="UP000054007"/>
    </source>
</evidence>
<gene>
    <name evidence="1" type="ORF">CYLTODRAFT_364682</name>
</gene>
<sequence>MPSTTIHADAVLFDMDGTLVDSTSGLEGAWNLFKKTYPQLDIRAILGSSHGVRAVENIRNYCGITDIDELEREAERFDSAIVPCASEDGRPGIVLLPGVAAAFEAIGAYRFLPNPLWAICTSGSKAYANSATASAGVPVPDVFVTSEDVEQGKPAPDPYILGAKRSGVKTENCVVVEDAPNGVISGNAAGCKTIGLLTTHNKEQMEAAHPHFLVPDMSFVKFSLATAGGLDITITTAD</sequence>
<organism evidence="1 2">
    <name type="scientific">Cylindrobasidium torrendii FP15055 ss-10</name>
    <dbReference type="NCBI Taxonomy" id="1314674"/>
    <lineage>
        <taxon>Eukaryota</taxon>
        <taxon>Fungi</taxon>
        <taxon>Dikarya</taxon>
        <taxon>Basidiomycota</taxon>
        <taxon>Agaricomycotina</taxon>
        <taxon>Agaricomycetes</taxon>
        <taxon>Agaricomycetidae</taxon>
        <taxon>Agaricales</taxon>
        <taxon>Marasmiineae</taxon>
        <taxon>Physalacriaceae</taxon>
        <taxon>Cylindrobasidium</taxon>
    </lineage>
</organism>
<dbReference type="SFLD" id="SFLDG01129">
    <property type="entry name" value="C1.5:_HAD__Beta-PGM__Phosphata"/>
    <property type="match status" value="1"/>
</dbReference>
<name>A0A0D7BUZ1_9AGAR</name>
<protein>
    <submittedName>
        <fullName evidence="1">HAD-like protein</fullName>
    </submittedName>
</protein>
<dbReference type="AlphaFoldDB" id="A0A0D7BUZ1"/>
<dbReference type="InterPro" id="IPR036412">
    <property type="entry name" value="HAD-like_sf"/>
</dbReference>
<proteinExistence type="predicted"/>
<dbReference type="Pfam" id="PF00702">
    <property type="entry name" value="Hydrolase"/>
    <property type="match status" value="1"/>
</dbReference>
<dbReference type="InterPro" id="IPR051806">
    <property type="entry name" value="HAD-like_SPP"/>
</dbReference>
<dbReference type="InterPro" id="IPR023198">
    <property type="entry name" value="PGP-like_dom2"/>
</dbReference>
<accession>A0A0D7BUZ1</accession>
<dbReference type="SFLD" id="SFLDS00003">
    <property type="entry name" value="Haloacid_Dehalogenase"/>
    <property type="match status" value="1"/>
</dbReference>
<dbReference type="InterPro" id="IPR023214">
    <property type="entry name" value="HAD_sf"/>
</dbReference>
<keyword evidence="2" id="KW-1185">Reference proteome</keyword>
<dbReference type="SUPFAM" id="SSF56784">
    <property type="entry name" value="HAD-like"/>
    <property type="match status" value="1"/>
</dbReference>